<proteinExistence type="inferred from homology"/>
<dbReference type="Proteomes" id="UP001240777">
    <property type="component" value="Unassembled WGS sequence"/>
</dbReference>
<gene>
    <name evidence="2" type="ORF">Q5I04_03225</name>
    <name evidence="3" type="ORF">Q5I06_04775</name>
</gene>
<evidence type="ECO:0000313" key="5">
    <source>
        <dbReference type="Proteomes" id="UP001240777"/>
    </source>
</evidence>
<dbReference type="PANTHER" id="PTHR30203">
    <property type="entry name" value="OUTER MEMBRANE CATION EFFLUX PROTEIN"/>
    <property type="match status" value="1"/>
</dbReference>
<dbReference type="EMBL" id="JAUPEV010000004">
    <property type="protein sequence ID" value="MDO7252925.1"/>
    <property type="molecule type" value="Genomic_DNA"/>
</dbReference>
<comment type="similarity">
    <text evidence="1">Belongs to the outer membrane factor (OMF) (TC 1.B.17) family.</text>
</comment>
<comment type="caution">
    <text evidence="3">The sequence shown here is derived from an EMBL/GenBank/DDBJ whole genome shotgun (WGS) entry which is preliminary data.</text>
</comment>
<sequence length="488" mass="55779">MNFLRFAILIVFFTGCTSLIQKEEMISKTRIPKKFSNQDILESIVEQTYGKKPTLPQNTANFQNMDFVQTFFYIFSDTTLQKLINEALKNNTNVLTLTSKIAQARSSAKIQGADMIPKIGVNLGYNYSDGNYKKYQINFNQNTLNGSLTLSWEMDIFGRINSLRKASKEQYFAAQKDLCSAKVSLIADVANYYFTIRKLANAINIYQKLIENQEKIYQINEQKYHLKLIDITDLASLKTTLSTQKNTLLDLSYQLEQNKNALFVLLNSQNIDFDTTLTYEFEKPNFPNIKAMPSSVLLKRPDVQSAIHTLNAQIYTQSSKRAEFFPVLNISGNLGQILFSNNGIGDLIWQITGSLAMPLFNRTSIRENYKIQKENVKQAFYTLQNSINTAIGEIQNAISDADYSNQNLQNSIQSTQITQNALEATKLKYNYKLIDEIALLNYQNQYLNTQKTLNDSLYSNTEAMIMLYKSFGGMFVFEENKGNENAQH</sequence>
<protein>
    <submittedName>
        <fullName evidence="3">TolC family protein</fullName>
    </submittedName>
</protein>
<dbReference type="InterPro" id="IPR003423">
    <property type="entry name" value="OMP_efflux"/>
</dbReference>
<accession>A0AA90PKB0</accession>
<dbReference type="AlphaFoldDB" id="A0AA90PKB0"/>
<dbReference type="InterPro" id="IPR010131">
    <property type="entry name" value="MdtP/NodT-like"/>
</dbReference>
<reference evidence="2 4" key="3">
    <citation type="journal article" date="2024" name="Syst. Appl. Microbiol.">
        <title>Helicobacter cappadocius sp. nov., from lizards: The first psychrotrophic Helicobacter species.</title>
        <authorList>
            <person name="Aydin F."/>
            <person name="Tarhane S."/>
            <person name="Karakaya E."/>
            <person name="Abay S."/>
            <person name="Kayman T."/>
            <person name="Guran O."/>
            <person name="Bozkurt E."/>
            <person name="Uzum N."/>
            <person name="Avci A."/>
            <person name="Olgun K."/>
            <person name="Jablonski D."/>
            <person name="Guran C."/>
            <person name="Burcin Saticioglu I."/>
        </authorList>
    </citation>
    <scope>NUCLEOTIDE SEQUENCE [LARGE SCALE GENOMIC DNA]</scope>
    <source>
        <strain evidence="2">Faydin-H75</strain>
        <strain evidence="4">faydin-H76</strain>
    </source>
</reference>
<dbReference type="RefSeq" id="WP_305516772.1">
    <property type="nucleotide sequence ID" value="NZ_JAUPEV010000004.1"/>
</dbReference>
<reference evidence="2" key="2">
    <citation type="submission" date="2023-07" db="EMBL/GenBank/DDBJ databases">
        <authorList>
            <person name="Aydin F."/>
            <person name="Tarhane S."/>
            <person name="Saticioglu I.B."/>
            <person name="Karakaya E."/>
            <person name="Abay S."/>
            <person name="Guran O."/>
            <person name="Bozkurt E."/>
            <person name="Uzum N."/>
            <person name="Olgun K."/>
            <person name="Jablonski D."/>
        </authorList>
    </citation>
    <scope>NUCLEOTIDE SEQUENCE</scope>
    <source>
        <strain evidence="2">Faydin-H75</strain>
    </source>
</reference>
<dbReference type="Gene3D" id="2.20.200.10">
    <property type="entry name" value="Outer membrane efflux proteins (OEP)"/>
    <property type="match status" value="1"/>
</dbReference>
<reference evidence="3 5" key="1">
    <citation type="submission" date="2023-07" db="EMBL/GenBank/DDBJ databases">
        <title>Unpublished Manusciprt.</title>
        <authorList>
            <person name="Aydin F."/>
            <person name="Tarhane S."/>
            <person name="Saticioglu I.B."/>
            <person name="Karakaya E."/>
            <person name="Abay S."/>
            <person name="Guran O."/>
            <person name="Bozkurt E."/>
            <person name="Uzum N."/>
            <person name="Olgun K."/>
            <person name="Jablonski D."/>
        </authorList>
    </citation>
    <scope>NUCLEOTIDE SEQUENCE</scope>
    <source>
        <strain evidence="5">faydin-H75</strain>
        <strain evidence="3">Faydin-H76</strain>
    </source>
</reference>
<organism evidence="3 4">
    <name type="scientific">Helicobacter cappadocius</name>
    <dbReference type="NCBI Taxonomy" id="3063998"/>
    <lineage>
        <taxon>Bacteria</taxon>
        <taxon>Pseudomonadati</taxon>
        <taxon>Campylobacterota</taxon>
        <taxon>Epsilonproteobacteria</taxon>
        <taxon>Campylobacterales</taxon>
        <taxon>Helicobacteraceae</taxon>
        <taxon>Helicobacter</taxon>
    </lineage>
</organism>
<dbReference type="Gene3D" id="1.20.1600.10">
    <property type="entry name" value="Outer membrane efflux proteins (OEP)"/>
    <property type="match status" value="1"/>
</dbReference>
<dbReference type="EMBL" id="JAUYZK010000005">
    <property type="protein sequence ID" value="MDP2539085.1"/>
    <property type="molecule type" value="Genomic_DNA"/>
</dbReference>
<keyword evidence="5" id="KW-1185">Reference proteome</keyword>
<dbReference type="SUPFAM" id="SSF56954">
    <property type="entry name" value="Outer membrane efflux proteins (OEP)"/>
    <property type="match status" value="1"/>
</dbReference>
<evidence type="ECO:0000256" key="1">
    <source>
        <dbReference type="ARBA" id="ARBA00007613"/>
    </source>
</evidence>
<name>A0AA90PKB0_9HELI</name>
<dbReference type="Pfam" id="PF02321">
    <property type="entry name" value="OEP"/>
    <property type="match status" value="2"/>
</dbReference>
<dbReference type="Proteomes" id="UP001177258">
    <property type="component" value="Unassembled WGS sequence"/>
</dbReference>
<dbReference type="PROSITE" id="PS51257">
    <property type="entry name" value="PROKAR_LIPOPROTEIN"/>
    <property type="match status" value="1"/>
</dbReference>
<evidence type="ECO:0000313" key="2">
    <source>
        <dbReference type="EMBL" id="MDO7252925.1"/>
    </source>
</evidence>
<evidence type="ECO:0000313" key="3">
    <source>
        <dbReference type="EMBL" id="MDP2539085.1"/>
    </source>
</evidence>
<evidence type="ECO:0000313" key="4">
    <source>
        <dbReference type="Proteomes" id="UP001177258"/>
    </source>
</evidence>
<dbReference type="GO" id="GO:0015562">
    <property type="term" value="F:efflux transmembrane transporter activity"/>
    <property type="evidence" value="ECO:0007669"/>
    <property type="project" value="InterPro"/>
</dbReference>